<keyword evidence="1" id="KW-0472">Membrane</keyword>
<dbReference type="Pfam" id="PF04235">
    <property type="entry name" value="DUF418"/>
    <property type="match status" value="1"/>
</dbReference>
<evidence type="ECO:0000313" key="3">
    <source>
        <dbReference type="EMBL" id="GGE71999.1"/>
    </source>
</evidence>
<gene>
    <name evidence="3" type="ORF">GCM10011401_18740</name>
</gene>
<name>A0A917AUW4_9MICC</name>
<feature type="transmembrane region" description="Helical" evidence="1">
    <location>
        <begin position="81"/>
        <end position="98"/>
    </location>
</feature>
<dbReference type="PANTHER" id="PTHR30590">
    <property type="entry name" value="INNER MEMBRANE PROTEIN"/>
    <property type="match status" value="1"/>
</dbReference>
<keyword evidence="1" id="KW-1133">Transmembrane helix</keyword>
<keyword evidence="1" id="KW-0812">Transmembrane</keyword>
<feature type="transmembrane region" description="Helical" evidence="1">
    <location>
        <begin position="104"/>
        <end position="120"/>
    </location>
</feature>
<dbReference type="RefSeq" id="WP_188685039.1">
    <property type="nucleotide sequence ID" value="NZ_BMIS01000008.1"/>
</dbReference>
<reference evidence="3" key="1">
    <citation type="journal article" date="2014" name="Int. J. Syst. Evol. Microbiol.">
        <title>Complete genome sequence of Corynebacterium casei LMG S-19264T (=DSM 44701T), isolated from a smear-ripened cheese.</title>
        <authorList>
            <consortium name="US DOE Joint Genome Institute (JGI-PGF)"/>
            <person name="Walter F."/>
            <person name="Albersmeier A."/>
            <person name="Kalinowski J."/>
            <person name="Ruckert C."/>
        </authorList>
    </citation>
    <scope>NUCLEOTIDE SEQUENCE</scope>
    <source>
        <strain evidence="3">CGMCC 1.15388</strain>
    </source>
</reference>
<feature type="transmembrane region" description="Helical" evidence="1">
    <location>
        <begin position="12"/>
        <end position="31"/>
    </location>
</feature>
<organism evidence="3 4">
    <name type="scientific">Nesterenkonia cremea</name>
    <dbReference type="NCBI Taxonomy" id="1882340"/>
    <lineage>
        <taxon>Bacteria</taxon>
        <taxon>Bacillati</taxon>
        <taxon>Actinomycetota</taxon>
        <taxon>Actinomycetes</taxon>
        <taxon>Micrococcales</taxon>
        <taxon>Micrococcaceae</taxon>
        <taxon>Nesterenkonia</taxon>
    </lineage>
</organism>
<feature type="transmembrane region" description="Helical" evidence="1">
    <location>
        <begin position="127"/>
        <end position="145"/>
    </location>
</feature>
<sequence length="376" mass="41604">MLSTQARGVSRLYALDVARALAVFGMIIVNVGPYTTDGWASLFVRAFNGRASILFVILAGIGVTFLARRALTKGFTRRSTLLWRGLLLFVIGIALQVLDHDVNVILPTYAALFFLAAFVVRMPTRWLFWSAVSSALLGPVIWILVRKLTNFRPHPAELGDSPLEILSIILFSGPYPLVVWIAPFFLGVWLGRLPLGNQGLQLRLLLIGSVAGVGAFLLSGILVRTLGEPDTEKIGFDRLVSAVGHSQMPLWLISSTGTAVMVLSILLLLVPKFGKRIRVLVAVGQMPLTAYTAHLVIIALIVRPAPETALQGLLISLGIMMFLIFFAVVWIANLRYGPLEMLLRQPPKFLRVEYQLPARHRTRLFARPTPRRARKE</sequence>
<feature type="transmembrane region" description="Helical" evidence="1">
    <location>
        <begin position="248"/>
        <end position="270"/>
    </location>
</feature>
<feature type="transmembrane region" description="Helical" evidence="1">
    <location>
        <begin position="51"/>
        <end position="69"/>
    </location>
</feature>
<feature type="transmembrane region" description="Helical" evidence="1">
    <location>
        <begin position="277"/>
        <end position="301"/>
    </location>
</feature>
<evidence type="ECO:0000256" key="1">
    <source>
        <dbReference type="SAM" id="Phobius"/>
    </source>
</evidence>
<dbReference type="EMBL" id="BMIS01000008">
    <property type="protein sequence ID" value="GGE71999.1"/>
    <property type="molecule type" value="Genomic_DNA"/>
</dbReference>
<dbReference type="Proteomes" id="UP000633136">
    <property type="component" value="Unassembled WGS sequence"/>
</dbReference>
<comment type="caution">
    <text evidence="3">The sequence shown here is derived from an EMBL/GenBank/DDBJ whole genome shotgun (WGS) entry which is preliminary data.</text>
</comment>
<dbReference type="InterPro" id="IPR007349">
    <property type="entry name" value="DUF418"/>
</dbReference>
<reference evidence="3" key="2">
    <citation type="submission" date="2020-09" db="EMBL/GenBank/DDBJ databases">
        <authorList>
            <person name="Sun Q."/>
            <person name="Zhou Y."/>
        </authorList>
    </citation>
    <scope>NUCLEOTIDE SEQUENCE</scope>
    <source>
        <strain evidence="3">CGMCC 1.15388</strain>
    </source>
</reference>
<dbReference type="AlphaFoldDB" id="A0A917AUW4"/>
<protein>
    <submittedName>
        <fullName evidence="3">Membrane protein</fullName>
    </submittedName>
</protein>
<evidence type="ECO:0000313" key="4">
    <source>
        <dbReference type="Proteomes" id="UP000633136"/>
    </source>
</evidence>
<dbReference type="PANTHER" id="PTHR30590:SF3">
    <property type="entry name" value="HYPOTHETICAL MEMBRANE SPANNING PROTEIN"/>
    <property type="match status" value="1"/>
</dbReference>
<feature type="transmembrane region" description="Helical" evidence="1">
    <location>
        <begin position="165"/>
        <end position="190"/>
    </location>
</feature>
<feature type="domain" description="DUF418" evidence="2">
    <location>
        <begin position="239"/>
        <end position="345"/>
    </location>
</feature>
<proteinExistence type="predicted"/>
<dbReference type="InterPro" id="IPR052529">
    <property type="entry name" value="Bact_Transport_Assoc"/>
</dbReference>
<accession>A0A917AUW4</accession>
<evidence type="ECO:0000259" key="2">
    <source>
        <dbReference type="Pfam" id="PF04235"/>
    </source>
</evidence>
<keyword evidence="4" id="KW-1185">Reference proteome</keyword>
<feature type="transmembrane region" description="Helical" evidence="1">
    <location>
        <begin position="313"/>
        <end position="334"/>
    </location>
</feature>
<feature type="transmembrane region" description="Helical" evidence="1">
    <location>
        <begin position="202"/>
        <end position="223"/>
    </location>
</feature>